<dbReference type="PRINTS" id="PR00385">
    <property type="entry name" value="P450"/>
</dbReference>
<comment type="subcellular location">
    <subcellularLocation>
        <location evidence="2">Membrane</location>
    </subcellularLocation>
</comment>
<accession>A0A0D7B8G2</accession>
<dbReference type="GO" id="GO:0005506">
    <property type="term" value="F:iron ion binding"/>
    <property type="evidence" value="ECO:0007669"/>
    <property type="project" value="InterPro"/>
</dbReference>
<dbReference type="AlphaFoldDB" id="A0A0D7B8G2"/>
<dbReference type="GO" id="GO:0016020">
    <property type="term" value="C:membrane"/>
    <property type="evidence" value="ECO:0007669"/>
    <property type="project" value="UniProtKB-SubCell"/>
</dbReference>
<keyword evidence="12 14" id="KW-0472">Membrane</keyword>
<keyword evidence="6 14" id="KW-0812">Transmembrane</keyword>
<dbReference type="GO" id="GO:0020037">
    <property type="term" value="F:heme binding"/>
    <property type="evidence" value="ECO:0007669"/>
    <property type="project" value="InterPro"/>
</dbReference>
<evidence type="ECO:0000256" key="4">
    <source>
        <dbReference type="ARBA" id="ARBA00010617"/>
    </source>
</evidence>
<dbReference type="InterPro" id="IPR036396">
    <property type="entry name" value="Cyt_P450_sf"/>
</dbReference>
<evidence type="ECO:0000256" key="11">
    <source>
        <dbReference type="ARBA" id="ARBA00023033"/>
    </source>
</evidence>
<keyword evidence="7 13" id="KW-0479">Metal-binding</keyword>
<name>A0A0D7B8G2_9AGAR</name>
<reference evidence="15 16" key="1">
    <citation type="journal article" date="2015" name="Fungal Genet. Biol.">
        <title>Evolution of novel wood decay mechanisms in Agaricales revealed by the genome sequences of Fistulina hepatica and Cylindrobasidium torrendii.</title>
        <authorList>
            <person name="Floudas D."/>
            <person name="Held B.W."/>
            <person name="Riley R."/>
            <person name="Nagy L.G."/>
            <person name="Koehler G."/>
            <person name="Ransdell A.S."/>
            <person name="Younus H."/>
            <person name="Chow J."/>
            <person name="Chiniquy J."/>
            <person name="Lipzen A."/>
            <person name="Tritt A."/>
            <person name="Sun H."/>
            <person name="Haridas S."/>
            <person name="LaButti K."/>
            <person name="Ohm R.A."/>
            <person name="Kues U."/>
            <person name="Blanchette R.A."/>
            <person name="Grigoriev I.V."/>
            <person name="Minto R.E."/>
            <person name="Hibbett D.S."/>
        </authorList>
    </citation>
    <scope>NUCLEOTIDE SEQUENCE [LARGE SCALE GENOMIC DNA]</scope>
    <source>
        <strain evidence="15 16">FP15055 ss-10</strain>
    </source>
</reference>
<evidence type="ECO:0000256" key="14">
    <source>
        <dbReference type="SAM" id="Phobius"/>
    </source>
</evidence>
<feature type="binding site" description="axial binding residue" evidence="13">
    <location>
        <position position="474"/>
    </location>
    <ligand>
        <name>heme</name>
        <dbReference type="ChEBI" id="CHEBI:30413"/>
    </ligand>
    <ligandPart>
        <name>Fe</name>
        <dbReference type="ChEBI" id="CHEBI:18248"/>
    </ligandPart>
</feature>
<keyword evidence="8 14" id="KW-1133">Transmembrane helix</keyword>
<comment type="similarity">
    <text evidence="4">Belongs to the cytochrome P450 family.</text>
</comment>
<keyword evidence="10 13" id="KW-0408">Iron</keyword>
<evidence type="ECO:0000256" key="7">
    <source>
        <dbReference type="ARBA" id="ARBA00022723"/>
    </source>
</evidence>
<evidence type="ECO:0000256" key="5">
    <source>
        <dbReference type="ARBA" id="ARBA00022617"/>
    </source>
</evidence>
<evidence type="ECO:0000256" key="1">
    <source>
        <dbReference type="ARBA" id="ARBA00001971"/>
    </source>
</evidence>
<comment type="cofactor">
    <cofactor evidence="1 13">
        <name>heme</name>
        <dbReference type="ChEBI" id="CHEBI:30413"/>
    </cofactor>
</comment>
<proteinExistence type="inferred from homology"/>
<dbReference type="GO" id="GO:0004497">
    <property type="term" value="F:monooxygenase activity"/>
    <property type="evidence" value="ECO:0007669"/>
    <property type="project" value="UniProtKB-KW"/>
</dbReference>
<evidence type="ECO:0000256" key="13">
    <source>
        <dbReference type="PIRSR" id="PIRSR602401-1"/>
    </source>
</evidence>
<evidence type="ECO:0000313" key="15">
    <source>
        <dbReference type="EMBL" id="KIY66762.1"/>
    </source>
</evidence>
<evidence type="ECO:0000313" key="16">
    <source>
        <dbReference type="Proteomes" id="UP000054007"/>
    </source>
</evidence>
<dbReference type="PRINTS" id="PR00463">
    <property type="entry name" value="EP450I"/>
</dbReference>
<gene>
    <name evidence="15" type="ORF">CYLTODRAFT_377194</name>
</gene>
<dbReference type="InterPro" id="IPR002401">
    <property type="entry name" value="Cyt_P450_E_grp-I"/>
</dbReference>
<evidence type="ECO:0000256" key="3">
    <source>
        <dbReference type="ARBA" id="ARBA00004721"/>
    </source>
</evidence>
<organism evidence="15 16">
    <name type="scientific">Cylindrobasidium torrendii FP15055 ss-10</name>
    <dbReference type="NCBI Taxonomy" id="1314674"/>
    <lineage>
        <taxon>Eukaryota</taxon>
        <taxon>Fungi</taxon>
        <taxon>Dikarya</taxon>
        <taxon>Basidiomycota</taxon>
        <taxon>Agaricomycotina</taxon>
        <taxon>Agaricomycetes</taxon>
        <taxon>Agaricomycetidae</taxon>
        <taxon>Agaricales</taxon>
        <taxon>Marasmiineae</taxon>
        <taxon>Physalacriaceae</taxon>
        <taxon>Cylindrobasidium</taxon>
    </lineage>
</organism>
<evidence type="ECO:0000256" key="6">
    <source>
        <dbReference type="ARBA" id="ARBA00022692"/>
    </source>
</evidence>
<evidence type="ECO:0000256" key="12">
    <source>
        <dbReference type="ARBA" id="ARBA00023136"/>
    </source>
</evidence>
<dbReference type="Proteomes" id="UP000054007">
    <property type="component" value="Unassembled WGS sequence"/>
</dbReference>
<dbReference type="OrthoDB" id="10029320at2759"/>
<evidence type="ECO:0000256" key="10">
    <source>
        <dbReference type="ARBA" id="ARBA00023004"/>
    </source>
</evidence>
<evidence type="ECO:0000256" key="8">
    <source>
        <dbReference type="ARBA" id="ARBA00022989"/>
    </source>
</evidence>
<sequence length="529" mass="59478">MLTYLIFITFLSPICLLVYRLYLYPRFLSPLRHLPGPPLGPIIAGQFGYMLSNEAGIPQRQWVKEYGPVVRVVGPIGVERMILASREALHKILVSDWGSYPRPRFMQYVLGSVAGYGLLTVEGRDHRQMKRAMNPAFGLQHLVPQVEMYYEPIEALIEILNGHIDALVVPQNGKILPMYEWVSRAALDIICSTAFGYRTDSLHNPHNELAEAYEELLNLQSGENLAGFIALFSIPGMGRLSRSGWLQRNSWIFDLHKSLNPGHTMINCMNRIKRVSADLLAEKVADASLVSDNDSKKDIMSILVRARKAGMEKKPGSAADDYVMTDQEMMDQVLTFLGAGHETTASGLAWTLFLLASNPEAQDKLRQEVKTAFDAADGRPDYKQLKEMEYLEHVIMESLRLLPPVPMTIRRADKSDYIDGAYIPAGTLFYIPIRVVNTWTEIWGADAEEFRPERWAHLPPRAHFLTFIEGPHACIGKTMAIVEMKAIVGALINNFAFEPSVEGQVLIPTAAVTMKPKDSMPLRVKRVQK</sequence>
<keyword evidence="5 13" id="KW-0349">Heme</keyword>
<dbReference type="InterPro" id="IPR050121">
    <property type="entry name" value="Cytochrome_P450_monoxygenase"/>
</dbReference>
<keyword evidence="11" id="KW-0503">Monooxygenase</keyword>
<dbReference type="SUPFAM" id="SSF48264">
    <property type="entry name" value="Cytochrome P450"/>
    <property type="match status" value="1"/>
</dbReference>
<dbReference type="Gene3D" id="1.10.630.10">
    <property type="entry name" value="Cytochrome P450"/>
    <property type="match status" value="1"/>
</dbReference>
<evidence type="ECO:0000256" key="2">
    <source>
        <dbReference type="ARBA" id="ARBA00004370"/>
    </source>
</evidence>
<keyword evidence="9" id="KW-0560">Oxidoreductase</keyword>
<dbReference type="PANTHER" id="PTHR24305">
    <property type="entry name" value="CYTOCHROME P450"/>
    <property type="match status" value="1"/>
</dbReference>
<dbReference type="Pfam" id="PF00067">
    <property type="entry name" value="p450"/>
    <property type="match status" value="1"/>
</dbReference>
<feature type="transmembrane region" description="Helical" evidence="14">
    <location>
        <begin position="6"/>
        <end position="23"/>
    </location>
</feature>
<evidence type="ECO:0000256" key="9">
    <source>
        <dbReference type="ARBA" id="ARBA00023002"/>
    </source>
</evidence>
<comment type="pathway">
    <text evidence="3">Secondary metabolite biosynthesis; terpenoid biosynthesis.</text>
</comment>
<dbReference type="PANTHER" id="PTHR24305:SF166">
    <property type="entry name" value="CYTOCHROME P450 12A4, MITOCHONDRIAL-RELATED"/>
    <property type="match status" value="1"/>
</dbReference>
<dbReference type="EMBL" id="KN880544">
    <property type="protein sequence ID" value="KIY66762.1"/>
    <property type="molecule type" value="Genomic_DNA"/>
</dbReference>
<keyword evidence="16" id="KW-1185">Reference proteome</keyword>
<dbReference type="InterPro" id="IPR001128">
    <property type="entry name" value="Cyt_P450"/>
</dbReference>
<protein>
    <submittedName>
        <fullName evidence="15">Cytochrome P450</fullName>
    </submittedName>
</protein>
<dbReference type="STRING" id="1314674.A0A0D7B8G2"/>
<dbReference type="GO" id="GO:0016705">
    <property type="term" value="F:oxidoreductase activity, acting on paired donors, with incorporation or reduction of molecular oxygen"/>
    <property type="evidence" value="ECO:0007669"/>
    <property type="project" value="InterPro"/>
</dbReference>